<evidence type="ECO:0000313" key="1">
    <source>
        <dbReference type="EMBL" id="CAG8599949.1"/>
    </source>
</evidence>
<protein>
    <submittedName>
        <fullName evidence="1">10061_t:CDS:1</fullName>
    </submittedName>
</protein>
<dbReference type="Proteomes" id="UP000789525">
    <property type="component" value="Unassembled WGS sequence"/>
</dbReference>
<sequence>MGNIASPVSLRSTFISILLRGGDLSRHEGSMIVAWISGASSQIGCAWDEYQQRRNASDPNVVNPRTIGGVGALLAQIREEKDAGMIDQGKADDEAGAELTTRSIPPDRPTDNQEAVGDPYKTLFIARLVGIFFLFFIRAGVERSQPKAAKETDLRREFEMYGPIDRIKIVKNKNGNSRGYGFIVYERERDMKCLYHFVMPEKDAELTPSSYKLFEAGNHEDLEEASEVVPKRSPTSWVEALAVVVVACGAEWVVPLADAALVIGVSGFRGDRGPPRYYASNWSNYTEFFLTRVLLETTSKAALVQDQGGYGGPGPNTYGGPPGGGGGYGGMKREYEGGSDSDAKRRRF</sequence>
<comment type="caution">
    <text evidence="1">The sequence shown here is derived from an EMBL/GenBank/DDBJ whole genome shotgun (WGS) entry which is preliminary data.</text>
</comment>
<reference evidence="1" key="1">
    <citation type="submission" date="2021-06" db="EMBL/GenBank/DDBJ databases">
        <authorList>
            <person name="Kallberg Y."/>
            <person name="Tangrot J."/>
            <person name="Rosling A."/>
        </authorList>
    </citation>
    <scope>NUCLEOTIDE SEQUENCE</scope>
    <source>
        <strain evidence="1">CL356</strain>
    </source>
</reference>
<keyword evidence="2" id="KW-1185">Reference proteome</keyword>
<dbReference type="EMBL" id="CAJVPT010013890">
    <property type="protein sequence ID" value="CAG8599949.1"/>
    <property type="molecule type" value="Genomic_DNA"/>
</dbReference>
<gene>
    <name evidence="1" type="ORF">ACOLOM_LOCUS6645</name>
</gene>
<accession>A0ACA9MLB0</accession>
<name>A0ACA9MLB0_9GLOM</name>
<organism evidence="1 2">
    <name type="scientific">Acaulospora colombiana</name>
    <dbReference type="NCBI Taxonomy" id="27376"/>
    <lineage>
        <taxon>Eukaryota</taxon>
        <taxon>Fungi</taxon>
        <taxon>Fungi incertae sedis</taxon>
        <taxon>Mucoromycota</taxon>
        <taxon>Glomeromycotina</taxon>
        <taxon>Glomeromycetes</taxon>
        <taxon>Diversisporales</taxon>
        <taxon>Acaulosporaceae</taxon>
        <taxon>Acaulospora</taxon>
    </lineage>
</organism>
<proteinExistence type="predicted"/>
<evidence type="ECO:0000313" key="2">
    <source>
        <dbReference type="Proteomes" id="UP000789525"/>
    </source>
</evidence>